<evidence type="ECO:0000313" key="1">
    <source>
        <dbReference type="EMBL" id="CAF0810983.1"/>
    </source>
</evidence>
<evidence type="ECO:0000313" key="2">
    <source>
        <dbReference type="EMBL" id="CAF1197264.1"/>
    </source>
</evidence>
<organism evidence="1 3">
    <name type="scientific">Adineta ricciae</name>
    <name type="common">Rotifer</name>
    <dbReference type="NCBI Taxonomy" id="249248"/>
    <lineage>
        <taxon>Eukaryota</taxon>
        <taxon>Metazoa</taxon>
        <taxon>Spiralia</taxon>
        <taxon>Gnathifera</taxon>
        <taxon>Rotifera</taxon>
        <taxon>Eurotatoria</taxon>
        <taxon>Bdelloidea</taxon>
        <taxon>Adinetida</taxon>
        <taxon>Adinetidae</taxon>
        <taxon>Adineta</taxon>
    </lineage>
</organism>
<dbReference type="EMBL" id="CAJNOR010000132">
    <property type="protein sequence ID" value="CAF0810983.1"/>
    <property type="molecule type" value="Genomic_DNA"/>
</dbReference>
<gene>
    <name evidence="2" type="ORF">EDS130_LOCUS25157</name>
    <name evidence="1" type="ORF">XAT740_LOCUS3463</name>
</gene>
<dbReference type="SUPFAM" id="SSF56317">
    <property type="entry name" value="Carbon-nitrogen hydrolase"/>
    <property type="match status" value="1"/>
</dbReference>
<dbReference type="InterPro" id="IPR036526">
    <property type="entry name" value="C-N_Hydrolase_sf"/>
</dbReference>
<keyword evidence="3" id="KW-1185">Reference proteome</keyword>
<comment type="caution">
    <text evidence="1">The sequence shown here is derived from an EMBL/GenBank/DDBJ whole genome shotgun (WGS) entry which is preliminary data.</text>
</comment>
<dbReference type="OrthoDB" id="9984051at2759"/>
<reference evidence="1" key="1">
    <citation type="submission" date="2021-02" db="EMBL/GenBank/DDBJ databases">
        <authorList>
            <person name="Nowell W R."/>
        </authorList>
    </citation>
    <scope>NUCLEOTIDE SEQUENCE</scope>
</reference>
<protein>
    <recommendedName>
        <fullName evidence="4">CN hydrolase domain-containing protein</fullName>
    </recommendedName>
</protein>
<proteinExistence type="predicted"/>
<dbReference type="Proteomes" id="UP000663828">
    <property type="component" value="Unassembled WGS sequence"/>
</dbReference>
<accession>A0A813TDX5</accession>
<dbReference type="EMBL" id="CAJNOJ010000146">
    <property type="protein sequence ID" value="CAF1197264.1"/>
    <property type="molecule type" value="Genomic_DNA"/>
</dbReference>
<dbReference type="Gene3D" id="3.60.110.10">
    <property type="entry name" value="Carbon-nitrogen hydrolase"/>
    <property type="match status" value="1"/>
</dbReference>
<dbReference type="AlphaFoldDB" id="A0A813TDX5"/>
<evidence type="ECO:0000313" key="3">
    <source>
        <dbReference type="Proteomes" id="UP000663828"/>
    </source>
</evidence>
<name>A0A813TDX5_ADIRI</name>
<dbReference type="Proteomes" id="UP000663852">
    <property type="component" value="Unassembled WGS sequence"/>
</dbReference>
<sequence length="388" mass="44032">MRLVAVGHRQSVNASVSYTSWFDQFNRTDLYRIRSNRTMIVVFGELTGLTSAFVGTRGQSARSQSGTTQNALLLLMSSYEKQMNFYSKIYPNIPIMNALELALSDVMWRAFNYTFSTLARSLNATVVAGTLGPRIIRSTDREDIDFFGDPDLYPNQTEVYLPLTKEVYNTVHIYAPNGSLIASRDKTNLTPEEVQLLQLTPGKLEDNRIIKPDNLCIAICLDTFHSDVLSYLDSQNCTILIQPSFNTEMWATNVSSIWQPLDWTHGPMGLFERTQNIQFSVNSMVTGNLFADMIVDGQSSINQRASKMLQTDLYVGVDWNDVQSIGKFQTLTLSKWARDDPRERNLTKLERREILHQYALELAPNSTSENKNRYADTVIWADVTSKPV</sequence>
<evidence type="ECO:0008006" key="4">
    <source>
        <dbReference type="Google" id="ProtNLM"/>
    </source>
</evidence>